<comment type="subcellular location">
    <subcellularLocation>
        <location evidence="3">Endoplasmic reticulum membrane</location>
        <topology evidence="3">Peripheral membrane protein</topology>
    </subcellularLocation>
    <subcellularLocation>
        <location evidence="2">Microsome membrane</location>
        <topology evidence="2">Peripheral membrane protein</topology>
    </subcellularLocation>
</comment>
<dbReference type="InterPro" id="IPR001128">
    <property type="entry name" value="Cyt_P450"/>
</dbReference>
<dbReference type="InterPro" id="IPR050196">
    <property type="entry name" value="Cytochrome_P450_Monoox"/>
</dbReference>
<evidence type="ECO:0000256" key="5">
    <source>
        <dbReference type="ARBA" id="ARBA00022617"/>
    </source>
</evidence>
<feature type="transmembrane region" description="Helical" evidence="13">
    <location>
        <begin position="374"/>
        <end position="398"/>
    </location>
</feature>
<comment type="caution">
    <text evidence="14">The sequence shown here is derived from an EMBL/GenBank/DDBJ whole genome shotgun (WGS) entry which is preliminary data.</text>
</comment>
<keyword evidence="9" id="KW-0560">Oxidoreductase</keyword>
<organism evidence="14 15">
    <name type="scientific">Dryococelus australis</name>
    <dbReference type="NCBI Taxonomy" id="614101"/>
    <lineage>
        <taxon>Eukaryota</taxon>
        <taxon>Metazoa</taxon>
        <taxon>Ecdysozoa</taxon>
        <taxon>Arthropoda</taxon>
        <taxon>Hexapoda</taxon>
        <taxon>Insecta</taxon>
        <taxon>Pterygota</taxon>
        <taxon>Neoptera</taxon>
        <taxon>Polyneoptera</taxon>
        <taxon>Phasmatodea</taxon>
        <taxon>Verophasmatodea</taxon>
        <taxon>Anareolatae</taxon>
        <taxon>Phasmatidae</taxon>
        <taxon>Eurycanthinae</taxon>
        <taxon>Dryococelus</taxon>
    </lineage>
</organism>
<keyword evidence="15" id="KW-1185">Reference proteome</keyword>
<dbReference type="PANTHER" id="PTHR24291">
    <property type="entry name" value="CYTOCHROME P450 FAMILY 4"/>
    <property type="match status" value="1"/>
</dbReference>
<keyword evidence="8" id="KW-0492">Microsome</keyword>
<evidence type="ECO:0000313" key="15">
    <source>
        <dbReference type="Proteomes" id="UP001159363"/>
    </source>
</evidence>
<dbReference type="PRINTS" id="PR00385">
    <property type="entry name" value="P450"/>
</dbReference>
<dbReference type="PRINTS" id="PR00463">
    <property type="entry name" value="EP450I"/>
</dbReference>
<keyword evidence="7" id="KW-0256">Endoplasmic reticulum</keyword>
<feature type="transmembrane region" description="Helical" evidence="13">
    <location>
        <begin position="73"/>
        <end position="96"/>
    </location>
</feature>
<keyword evidence="11" id="KW-0503">Monooxygenase</keyword>
<dbReference type="Gene3D" id="1.10.630.10">
    <property type="entry name" value="Cytochrome P450"/>
    <property type="match status" value="1"/>
</dbReference>
<evidence type="ECO:0000256" key="11">
    <source>
        <dbReference type="ARBA" id="ARBA00023033"/>
    </source>
</evidence>
<evidence type="ECO:0000256" key="8">
    <source>
        <dbReference type="ARBA" id="ARBA00022848"/>
    </source>
</evidence>
<evidence type="ECO:0000256" key="12">
    <source>
        <dbReference type="ARBA" id="ARBA00023136"/>
    </source>
</evidence>
<reference evidence="14 15" key="1">
    <citation type="submission" date="2023-02" db="EMBL/GenBank/DDBJ databases">
        <title>LHISI_Scaffold_Assembly.</title>
        <authorList>
            <person name="Stuart O.P."/>
            <person name="Cleave R."/>
            <person name="Magrath M.J.L."/>
            <person name="Mikheyev A.S."/>
        </authorList>
    </citation>
    <scope>NUCLEOTIDE SEQUENCE [LARGE SCALE GENOMIC DNA]</scope>
    <source>
        <strain evidence="14">Daus_M_001</strain>
        <tissue evidence="14">Leg muscle</tissue>
    </source>
</reference>
<evidence type="ECO:0000256" key="10">
    <source>
        <dbReference type="ARBA" id="ARBA00023004"/>
    </source>
</evidence>
<keyword evidence="6" id="KW-0479">Metal-binding</keyword>
<comment type="similarity">
    <text evidence="4">Belongs to the cytochrome P450 family.</text>
</comment>
<evidence type="ECO:0000256" key="2">
    <source>
        <dbReference type="ARBA" id="ARBA00004174"/>
    </source>
</evidence>
<evidence type="ECO:0000256" key="13">
    <source>
        <dbReference type="SAM" id="Phobius"/>
    </source>
</evidence>
<evidence type="ECO:0000256" key="1">
    <source>
        <dbReference type="ARBA" id="ARBA00001971"/>
    </source>
</evidence>
<evidence type="ECO:0000256" key="3">
    <source>
        <dbReference type="ARBA" id="ARBA00004406"/>
    </source>
</evidence>
<keyword evidence="13" id="KW-0812">Transmembrane</keyword>
<dbReference type="InterPro" id="IPR036396">
    <property type="entry name" value="Cyt_P450_sf"/>
</dbReference>
<name>A0ABQ9H8B2_9NEOP</name>
<keyword evidence="10" id="KW-0408">Iron</keyword>
<gene>
    <name evidence="14" type="ORF">PR048_016946</name>
</gene>
<feature type="transmembrane region" description="Helical" evidence="13">
    <location>
        <begin position="450"/>
        <end position="468"/>
    </location>
</feature>
<comment type="cofactor">
    <cofactor evidence="1">
        <name>heme</name>
        <dbReference type="ChEBI" id="CHEBI:30413"/>
    </cofactor>
</comment>
<dbReference type="EMBL" id="JARBHB010000006">
    <property type="protein sequence ID" value="KAJ8880476.1"/>
    <property type="molecule type" value="Genomic_DNA"/>
</dbReference>
<dbReference type="SUPFAM" id="SSF48264">
    <property type="entry name" value="Cytochrome P450"/>
    <property type="match status" value="1"/>
</dbReference>
<evidence type="ECO:0000256" key="9">
    <source>
        <dbReference type="ARBA" id="ARBA00023002"/>
    </source>
</evidence>
<proteinExistence type="inferred from homology"/>
<evidence type="ECO:0008006" key="16">
    <source>
        <dbReference type="Google" id="ProtNLM"/>
    </source>
</evidence>
<evidence type="ECO:0000256" key="4">
    <source>
        <dbReference type="ARBA" id="ARBA00010617"/>
    </source>
</evidence>
<keyword evidence="5" id="KW-0349">Heme</keyword>
<keyword evidence="13" id="KW-1133">Transmembrane helix</keyword>
<dbReference type="InterPro" id="IPR002401">
    <property type="entry name" value="Cyt_P450_E_grp-I"/>
</dbReference>
<protein>
    <recommendedName>
        <fullName evidence="16">Cytochrome P450</fullName>
    </recommendedName>
</protein>
<evidence type="ECO:0000313" key="14">
    <source>
        <dbReference type="EMBL" id="KAJ8880476.1"/>
    </source>
</evidence>
<accession>A0ABQ9H8B2</accession>
<sequence>MNPYFPGYSYRNTPLVGMPGKVNSVLYISGYSRSRRRGKPELRALHTPGGCYSAYVEPVIKENGYKQIVDMNSLMICTCFSVVAANVVTIFVAWYVSRNRYYQLGNKIPGPPGLPLLVNTLSFIARNKDILEYIKELRRSHGPVFQLWIGHHLLVTVITPRDIAIVFNRSLTLSKPAFYSLLKLVFRESLLTTDTDEWKKIRRIKNPTFTHQVIDRYVSTFYKKSLAMTEHLEKHSMNGPFNAIGYTKMCTLDMVTETSLGVAADIRNNDQQHFIVQNTPKLFRMLSYFFFRPWFWIIFVFTATRSYTKIVQLVERIRDFIDIIVSNKLYLKYKTEKYTFTAETKQRQGFLDHMISTMVNNPGLITAEELRDQAMFVMAAATDTSALATVFTLMLLGLHQDVQRKLMREQENIFGEDMDRPLTASDLKKMVYLEQVINESMRMADEEVRIGDFALPAGTIIIIPIYLVHRDPFCYPEPGKFDPDKFNKENSSNRPACSFIPFASGRRMCIGKYCAYVVIKTMLSVMLRRYEVLEYGSGDNMECVQFKFLLKMRLAYSPPTKAIQIQSPARSLRIVACGNRVGRCRWSADFLGDLSFPPPFHSGAAPNSPRSPSSALKTSIVRNTLYWYQQDTKRIPAQHTRKVRARIGPLKGSRQNSGQPILAQCHIPESARCKYGQAANRQCRACDG</sequence>
<dbReference type="Pfam" id="PF00067">
    <property type="entry name" value="p450"/>
    <property type="match status" value="1"/>
</dbReference>
<feature type="transmembrane region" description="Helical" evidence="13">
    <location>
        <begin position="285"/>
        <end position="304"/>
    </location>
</feature>
<dbReference type="PANTHER" id="PTHR24291:SF189">
    <property type="entry name" value="CYTOCHROME P450 4C3-RELATED"/>
    <property type="match status" value="1"/>
</dbReference>
<evidence type="ECO:0000256" key="7">
    <source>
        <dbReference type="ARBA" id="ARBA00022824"/>
    </source>
</evidence>
<dbReference type="Proteomes" id="UP001159363">
    <property type="component" value="Chromosome 5"/>
</dbReference>
<keyword evidence="12 13" id="KW-0472">Membrane</keyword>
<evidence type="ECO:0000256" key="6">
    <source>
        <dbReference type="ARBA" id="ARBA00022723"/>
    </source>
</evidence>